<sequence>MVEQRRSRCLKVVQATGGLAIPAHTCRGVKITCAAEPPSTDSHHRRWTRCMAWATHHPRCQLSQYSQCPFWETGRLGDWAPSNVSIPCPATHLPASTVTPNDRGGRCGYSRSALPRYLPGPGNVPSSAHAGPLRPWTVSPTSLPRSTYTRDRRPTFAALPEWKESARKPARPTTEQGMEGRSRGEPTRNPDLPCRISQLGLSLSAAASSPCRRGPGY</sequence>
<dbReference type="EMBL" id="JAUKUD010000002">
    <property type="protein sequence ID" value="KAK0750940.1"/>
    <property type="molecule type" value="Genomic_DNA"/>
</dbReference>
<name>A0AA40F470_9PEZI</name>
<keyword evidence="3" id="KW-1185">Reference proteome</keyword>
<evidence type="ECO:0000313" key="2">
    <source>
        <dbReference type="EMBL" id="KAK0750940.1"/>
    </source>
</evidence>
<comment type="caution">
    <text evidence="2">The sequence shown here is derived from an EMBL/GenBank/DDBJ whole genome shotgun (WGS) entry which is preliminary data.</text>
</comment>
<reference evidence="2" key="1">
    <citation type="submission" date="2023-06" db="EMBL/GenBank/DDBJ databases">
        <title>Genome-scale phylogeny and comparative genomics of the fungal order Sordariales.</title>
        <authorList>
            <consortium name="Lawrence Berkeley National Laboratory"/>
            <person name="Hensen N."/>
            <person name="Bonometti L."/>
            <person name="Westerberg I."/>
            <person name="Brannstrom I.O."/>
            <person name="Guillou S."/>
            <person name="Cros-Aarteil S."/>
            <person name="Calhoun S."/>
            <person name="Haridas S."/>
            <person name="Kuo A."/>
            <person name="Mondo S."/>
            <person name="Pangilinan J."/>
            <person name="Riley R."/>
            <person name="LaButti K."/>
            <person name="Andreopoulos B."/>
            <person name="Lipzen A."/>
            <person name="Chen C."/>
            <person name="Yanf M."/>
            <person name="Daum C."/>
            <person name="Ng V."/>
            <person name="Clum A."/>
            <person name="Steindorff A."/>
            <person name="Ohm R."/>
            <person name="Martin F."/>
            <person name="Silar P."/>
            <person name="Natvig D."/>
            <person name="Lalanne C."/>
            <person name="Gautier V."/>
            <person name="Ament-velasquez S.L."/>
            <person name="Kruys A."/>
            <person name="Hutchinson M.I."/>
            <person name="Powell A.J."/>
            <person name="Barry K."/>
            <person name="Miller A.N."/>
            <person name="Grigoriev I.V."/>
            <person name="Debuchy R."/>
            <person name="Gladieux P."/>
            <person name="Thoren M.H."/>
            <person name="Johannesson H."/>
        </authorList>
    </citation>
    <scope>NUCLEOTIDE SEQUENCE</scope>
    <source>
        <strain evidence="2">SMH3187-1</strain>
    </source>
</reference>
<feature type="compositionally biased region" description="Basic and acidic residues" evidence="1">
    <location>
        <begin position="178"/>
        <end position="188"/>
    </location>
</feature>
<feature type="region of interest" description="Disordered" evidence="1">
    <location>
        <begin position="126"/>
        <end position="195"/>
    </location>
</feature>
<proteinExistence type="predicted"/>
<dbReference type="Proteomes" id="UP001172155">
    <property type="component" value="Unassembled WGS sequence"/>
</dbReference>
<evidence type="ECO:0000313" key="3">
    <source>
        <dbReference type="Proteomes" id="UP001172155"/>
    </source>
</evidence>
<protein>
    <submittedName>
        <fullName evidence="2">Uncharacterized protein</fullName>
    </submittedName>
</protein>
<gene>
    <name evidence="2" type="ORF">B0T18DRAFT_401398</name>
</gene>
<accession>A0AA40F470</accession>
<dbReference type="AlphaFoldDB" id="A0AA40F470"/>
<evidence type="ECO:0000256" key="1">
    <source>
        <dbReference type="SAM" id="MobiDB-lite"/>
    </source>
</evidence>
<feature type="compositionally biased region" description="Polar residues" evidence="1">
    <location>
        <begin position="138"/>
        <end position="147"/>
    </location>
</feature>
<organism evidence="2 3">
    <name type="scientific">Schizothecium vesticola</name>
    <dbReference type="NCBI Taxonomy" id="314040"/>
    <lineage>
        <taxon>Eukaryota</taxon>
        <taxon>Fungi</taxon>
        <taxon>Dikarya</taxon>
        <taxon>Ascomycota</taxon>
        <taxon>Pezizomycotina</taxon>
        <taxon>Sordariomycetes</taxon>
        <taxon>Sordariomycetidae</taxon>
        <taxon>Sordariales</taxon>
        <taxon>Schizotheciaceae</taxon>
        <taxon>Schizothecium</taxon>
    </lineage>
</organism>